<protein>
    <recommendedName>
        <fullName evidence="2">Galectin</fullName>
    </recommendedName>
</protein>
<evidence type="ECO:0000313" key="4">
    <source>
        <dbReference type="EMBL" id="KAB0384572.1"/>
    </source>
</evidence>
<dbReference type="Pfam" id="PF00337">
    <property type="entry name" value="Gal-bind_lectin"/>
    <property type="match status" value="1"/>
</dbReference>
<evidence type="ECO:0000259" key="3">
    <source>
        <dbReference type="PROSITE" id="PS51304"/>
    </source>
</evidence>
<accession>A0A5J5MYR0</accession>
<organism evidence="4 5">
    <name type="scientific">Muntiacus reevesi</name>
    <name type="common">Reeves' muntjac</name>
    <name type="synonym">Cervus reevesi</name>
    <dbReference type="NCBI Taxonomy" id="9886"/>
    <lineage>
        <taxon>Eukaryota</taxon>
        <taxon>Metazoa</taxon>
        <taxon>Chordata</taxon>
        <taxon>Craniata</taxon>
        <taxon>Vertebrata</taxon>
        <taxon>Euteleostomi</taxon>
        <taxon>Mammalia</taxon>
        <taxon>Eutheria</taxon>
        <taxon>Laurasiatheria</taxon>
        <taxon>Artiodactyla</taxon>
        <taxon>Ruminantia</taxon>
        <taxon>Pecora</taxon>
        <taxon>Cervidae</taxon>
        <taxon>Muntiacinae</taxon>
        <taxon>Muntiacus</taxon>
    </lineage>
</organism>
<evidence type="ECO:0000256" key="2">
    <source>
        <dbReference type="RuleBase" id="RU102079"/>
    </source>
</evidence>
<dbReference type="EMBL" id="VCEB01000002">
    <property type="protein sequence ID" value="KAB0384572.1"/>
    <property type="molecule type" value="Genomic_DNA"/>
</dbReference>
<keyword evidence="1 2" id="KW-0430">Lectin</keyword>
<dbReference type="PROSITE" id="PS51304">
    <property type="entry name" value="GALECTIN"/>
    <property type="match status" value="1"/>
</dbReference>
<dbReference type="CDD" id="cd00070">
    <property type="entry name" value="GLECT"/>
    <property type="match status" value="1"/>
</dbReference>
<dbReference type="PANTHER" id="PTHR11346">
    <property type="entry name" value="GALECTIN"/>
    <property type="match status" value="1"/>
</dbReference>
<dbReference type="InterPro" id="IPR013320">
    <property type="entry name" value="ConA-like_dom_sf"/>
</dbReference>
<feature type="domain" description="Galectin" evidence="3">
    <location>
        <begin position="1"/>
        <end position="133"/>
    </location>
</feature>
<evidence type="ECO:0000256" key="1">
    <source>
        <dbReference type="ARBA" id="ARBA00022734"/>
    </source>
</evidence>
<dbReference type="AlphaFoldDB" id="A0A5J5MYR0"/>
<sequence>PIPYYQSVSLSVGYMVKTKGNFQFPCGGNPELVVEFCTGIEEDSDIAFHFRLYNSMVVMNSFQDGKWQEEKRVSSDNFVLGHSFELRFLVLENGYQVFLNNKSILIFAHCLPLQSVKMLKVRGDVVLTSVDTL</sequence>
<dbReference type="InterPro" id="IPR044156">
    <property type="entry name" value="Galectin-like"/>
</dbReference>
<dbReference type="SUPFAM" id="SSF49899">
    <property type="entry name" value="Concanavalin A-like lectins/glucanases"/>
    <property type="match status" value="1"/>
</dbReference>
<dbReference type="SMART" id="SM00276">
    <property type="entry name" value="GLECT"/>
    <property type="match status" value="1"/>
</dbReference>
<comment type="caution">
    <text evidence="4">The sequence shown here is derived from an EMBL/GenBank/DDBJ whole genome shotgun (WGS) entry which is preliminary data.</text>
</comment>
<dbReference type="InterPro" id="IPR001079">
    <property type="entry name" value="Galectin_CRD"/>
</dbReference>
<feature type="non-terminal residue" evidence="4">
    <location>
        <position position="1"/>
    </location>
</feature>
<name>A0A5J5MYR0_MUNRE</name>
<dbReference type="GO" id="GO:0030246">
    <property type="term" value="F:carbohydrate binding"/>
    <property type="evidence" value="ECO:0007669"/>
    <property type="project" value="UniProtKB-UniRule"/>
</dbReference>
<dbReference type="PANTHER" id="PTHR11346:SF15">
    <property type="entry name" value="PLACENTAL PROTEIN 13-LIKE"/>
    <property type="match status" value="1"/>
</dbReference>
<evidence type="ECO:0000313" key="5">
    <source>
        <dbReference type="Proteomes" id="UP000326062"/>
    </source>
</evidence>
<dbReference type="SMART" id="SM00908">
    <property type="entry name" value="Gal-bind_lectin"/>
    <property type="match status" value="1"/>
</dbReference>
<gene>
    <name evidence="4" type="ORF">FD755_006489</name>
</gene>
<proteinExistence type="predicted"/>
<dbReference type="Gene3D" id="2.60.120.200">
    <property type="match status" value="1"/>
</dbReference>
<dbReference type="Proteomes" id="UP000326062">
    <property type="component" value="Chromosome 2"/>
</dbReference>
<reference evidence="4 5" key="1">
    <citation type="submission" date="2019-06" db="EMBL/GenBank/DDBJ databases">
        <title>Discovery of a novel chromosome fission-fusion reversal in muntjac.</title>
        <authorList>
            <person name="Mudd A.B."/>
            <person name="Bredeson J.V."/>
            <person name="Baum R."/>
            <person name="Hockemeyer D."/>
            <person name="Rokhsar D.S."/>
        </authorList>
    </citation>
    <scope>NUCLEOTIDE SEQUENCE [LARGE SCALE GENOMIC DNA]</scope>
    <source>
        <strain evidence="4">UCam_UCB_Mr</strain>
        <tissue evidence="4">Fibroblast cell line</tissue>
    </source>
</reference>
<keyword evidence="5" id="KW-1185">Reference proteome</keyword>